<dbReference type="PROSITE" id="PS50931">
    <property type="entry name" value="HTH_LYSR"/>
    <property type="match status" value="1"/>
</dbReference>
<evidence type="ECO:0000256" key="3">
    <source>
        <dbReference type="ARBA" id="ARBA00023125"/>
    </source>
</evidence>
<evidence type="ECO:0000259" key="5">
    <source>
        <dbReference type="PROSITE" id="PS50931"/>
    </source>
</evidence>
<comment type="caution">
    <text evidence="6">The sequence shown here is derived from an EMBL/GenBank/DDBJ whole genome shotgun (WGS) entry which is preliminary data.</text>
</comment>
<dbReference type="SUPFAM" id="SSF46785">
    <property type="entry name" value="Winged helix' DNA-binding domain"/>
    <property type="match status" value="1"/>
</dbReference>
<keyword evidence="7" id="KW-1185">Reference proteome</keyword>
<comment type="similarity">
    <text evidence="1">Belongs to the LysR transcriptional regulatory family.</text>
</comment>
<dbReference type="SUPFAM" id="SSF53850">
    <property type="entry name" value="Periplasmic binding protein-like II"/>
    <property type="match status" value="1"/>
</dbReference>
<dbReference type="PANTHER" id="PTHR30427">
    <property type="entry name" value="TRANSCRIPTIONAL ACTIVATOR PROTEIN LYSR"/>
    <property type="match status" value="1"/>
</dbReference>
<dbReference type="InterPro" id="IPR036388">
    <property type="entry name" value="WH-like_DNA-bd_sf"/>
</dbReference>
<evidence type="ECO:0000313" key="7">
    <source>
        <dbReference type="Proteomes" id="UP001228905"/>
    </source>
</evidence>
<dbReference type="EMBL" id="JAUSVS010000002">
    <property type="protein sequence ID" value="MDQ0463474.1"/>
    <property type="molecule type" value="Genomic_DNA"/>
</dbReference>
<name>A0ABU0INE0_9CAUL</name>
<dbReference type="Pfam" id="PF00126">
    <property type="entry name" value="HTH_1"/>
    <property type="match status" value="1"/>
</dbReference>
<keyword evidence="2" id="KW-0805">Transcription regulation</keyword>
<reference evidence="6 7" key="1">
    <citation type="submission" date="2023-07" db="EMBL/GenBank/DDBJ databases">
        <title>Genomic Encyclopedia of Type Strains, Phase IV (KMG-IV): sequencing the most valuable type-strain genomes for metagenomic binning, comparative biology and taxonomic classification.</title>
        <authorList>
            <person name="Goeker M."/>
        </authorList>
    </citation>
    <scope>NUCLEOTIDE SEQUENCE [LARGE SCALE GENOMIC DNA]</scope>
    <source>
        <strain evidence="6 7">DSM 18695</strain>
    </source>
</reference>
<keyword evidence="3 6" id="KW-0238">DNA-binding</keyword>
<protein>
    <submittedName>
        <fullName evidence="6">DNA-binding transcriptional LysR family regulator</fullName>
    </submittedName>
</protein>
<gene>
    <name evidence="6" type="ORF">QO010_001245</name>
</gene>
<dbReference type="PANTHER" id="PTHR30427:SF1">
    <property type="entry name" value="TRANSCRIPTIONAL ACTIVATOR PROTEIN LYSR"/>
    <property type="match status" value="1"/>
</dbReference>
<keyword evidence="4" id="KW-0804">Transcription</keyword>
<dbReference type="RefSeq" id="WP_307347426.1">
    <property type="nucleotide sequence ID" value="NZ_JAUSVS010000002.1"/>
</dbReference>
<dbReference type="InterPro" id="IPR005119">
    <property type="entry name" value="LysR_subst-bd"/>
</dbReference>
<feature type="domain" description="HTH lysR-type" evidence="5">
    <location>
        <begin position="4"/>
        <end position="61"/>
    </location>
</feature>
<evidence type="ECO:0000256" key="1">
    <source>
        <dbReference type="ARBA" id="ARBA00009437"/>
    </source>
</evidence>
<proteinExistence type="inferred from homology"/>
<dbReference type="InterPro" id="IPR000847">
    <property type="entry name" value="LysR_HTH_N"/>
</dbReference>
<accession>A0ABU0INE0</accession>
<dbReference type="InterPro" id="IPR036390">
    <property type="entry name" value="WH_DNA-bd_sf"/>
</dbReference>
<dbReference type="PRINTS" id="PR00039">
    <property type="entry name" value="HTHLYSR"/>
</dbReference>
<dbReference type="GO" id="GO:0003677">
    <property type="term" value="F:DNA binding"/>
    <property type="evidence" value="ECO:0007669"/>
    <property type="project" value="UniProtKB-KW"/>
</dbReference>
<dbReference type="Gene3D" id="3.40.190.290">
    <property type="match status" value="1"/>
</dbReference>
<dbReference type="Pfam" id="PF03466">
    <property type="entry name" value="LysR_substrate"/>
    <property type="match status" value="1"/>
</dbReference>
<dbReference type="Proteomes" id="UP001228905">
    <property type="component" value="Unassembled WGS sequence"/>
</dbReference>
<evidence type="ECO:0000256" key="2">
    <source>
        <dbReference type="ARBA" id="ARBA00023015"/>
    </source>
</evidence>
<evidence type="ECO:0000256" key="4">
    <source>
        <dbReference type="ARBA" id="ARBA00023163"/>
    </source>
</evidence>
<organism evidence="6 7">
    <name type="scientific">Caulobacter ginsengisoli</name>
    <dbReference type="NCBI Taxonomy" id="400775"/>
    <lineage>
        <taxon>Bacteria</taxon>
        <taxon>Pseudomonadati</taxon>
        <taxon>Pseudomonadota</taxon>
        <taxon>Alphaproteobacteria</taxon>
        <taxon>Caulobacterales</taxon>
        <taxon>Caulobacteraceae</taxon>
        <taxon>Caulobacter</taxon>
    </lineage>
</organism>
<sequence length="302" mass="31842">MDRLDPRALEAFQAVVETGSATLAAQKLHQTQPTITRAIAQLEQQTGLTLFDRGRFGMRPTAEGLLLAEEIRRSFVGLERLAASAQAIRGGLRGQIVVTAMPVYGEGFVTRALARLAAGAPDVQARVELDAPPDAVRKVLSDQADIGIVAGPFAGHAEVESIPLGRRKLMAFMGQDHPLAGRASLGVADLAGLDLVLMADNNPMRALVQQAFAAAGAPLRPKLEAFTQRSAALMALLSGSLALIDQELAAELVRQDSQIRIADFTATPAWDVVAVRSRAKPATLVAEAALAQLKSAMAESSA</sequence>
<evidence type="ECO:0000313" key="6">
    <source>
        <dbReference type="EMBL" id="MDQ0463474.1"/>
    </source>
</evidence>
<dbReference type="Gene3D" id="1.10.10.10">
    <property type="entry name" value="Winged helix-like DNA-binding domain superfamily/Winged helix DNA-binding domain"/>
    <property type="match status" value="1"/>
</dbReference>